<dbReference type="Pfam" id="PF01593">
    <property type="entry name" value="Amino_oxidase"/>
    <property type="match status" value="1"/>
</dbReference>
<dbReference type="SUPFAM" id="SSF51905">
    <property type="entry name" value="FAD/NAD(P)-binding domain"/>
    <property type="match status" value="1"/>
</dbReference>
<evidence type="ECO:0000313" key="3">
    <source>
        <dbReference type="Proteomes" id="UP000324585"/>
    </source>
</evidence>
<protein>
    <submittedName>
        <fullName evidence="2">Prolycopene isomerase, chloroplastic</fullName>
    </submittedName>
</protein>
<comment type="caution">
    <text evidence="2">The sequence shown here is derived from an EMBL/GenBank/DDBJ whole genome shotgun (WGS) entry which is preliminary data.</text>
</comment>
<sequence>MAFQVASFLPKLGNGDAHACYWRCPERRQVHVSCPHPGASRLTMRMKADRSALDEEADVIVIGSGLSGLVCAAMVSKFSADKSVVVLEAHTELGGCLHEYKRGKFTFESGPSLYAGLASEKIQSANPLQIILQKLGIASKIKWVKYDRWGAFMPNGVSFAEKLGAEAFENVVLPRVLGEHYAGDDGVASISKEQAVRQGVEEWRRLMKFLEPVGRASREMPMTALRSDLLAVPLLISKYPKEMIQTLTYATMLQKPLGQVLDELGIRTPFLRNWLDLLCFLLQGRPARETPLSCVSFMIAEWFQTPTAQLDYPVGGSASIANALVQCIQENGGRVHARSRVSRVLWQGSRCVGVEYVSGSDPTKPRLLRAGCAVVSNADTWTTRSLLSDDAPRPLRAYFDELVENFEPLPSFIHLHAAIDSDGLPAEPSADFPAQWAVVDEWGPIECDSGVEAKRNVVIVSVSSLLDPNLAPPGHHVLHAYTPATEPYADWASLDTGSDAYKKKKAEAGEFLWKAVSRCIPDARSRCKLELIGTPLTHARFLNRYHGTYGAKTSPLAGMLPWSKLPGCTGFFLCSDSAFPGIGIPACAAAGAMTANSILSWHEYRRAHS</sequence>
<dbReference type="GO" id="GO:0016116">
    <property type="term" value="P:carotenoid metabolic process"/>
    <property type="evidence" value="ECO:0007669"/>
    <property type="project" value="InterPro"/>
</dbReference>
<feature type="domain" description="Amine oxidase" evidence="1">
    <location>
        <begin position="66"/>
        <end position="599"/>
    </location>
</feature>
<dbReference type="InterPro" id="IPR045892">
    <property type="entry name" value="CrtISO-like"/>
</dbReference>
<gene>
    <name evidence="2" type="ORF">FVE85_7943</name>
</gene>
<dbReference type="Proteomes" id="UP000324585">
    <property type="component" value="Unassembled WGS sequence"/>
</dbReference>
<keyword evidence="2" id="KW-0413">Isomerase</keyword>
<dbReference type="OMA" id="TYDRWGT"/>
<dbReference type="PANTHER" id="PTHR46313">
    <property type="match status" value="1"/>
</dbReference>
<accession>A0A5J4YLX4</accession>
<name>A0A5J4YLX4_PORPP</name>
<dbReference type="OrthoDB" id="4720at2759"/>
<dbReference type="InterPro" id="IPR036188">
    <property type="entry name" value="FAD/NAD-bd_sf"/>
</dbReference>
<dbReference type="Gene3D" id="3.50.50.60">
    <property type="entry name" value="FAD/NAD(P)-binding domain"/>
    <property type="match status" value="2"/>
</dbReference>
<dbReference type="AlphaFoldDB" id="A0A5J4YLX4"/>
<dbReference type="GO" id="GO:0016853">
    <property type="term" value="F:isomerase activity"/>
    <property type="evidence" value="ECO:0007669"/>
    <property type="project" value="UniProtKB-KW"/>
</dbReference>
<proteinExistence type="predicted"/>
<reference evidence="3" key="1">
    <citation type="journal article" date="2019" name="Nat. Commun.">
        <title>Expansion of phycobilisome linker gene families in mesophilic red algae.</title>
        <authorList>
            <person name="Lee J."/>
            <person name="Kim D."/>
            <person name="Bhattacharya D."/>
            <person name="Yoon H.S."/>
        </authorList>
    </citation>
    <scope>NUCLEOTIDE SEQUENCE [LARGE SCALE GENOMIC DNA]</scope>
    <source>
        <strain evidence="3">CCMP 1328</strain>
    </source>
</reference>
<dbReference type="EMBL" id="VRMN01000009">
    <property type="protein sequence ID" value="KAA8492436.1"/>
    <property type="molecule type" value="Genomic_DNA"/>
</dbReference>
<dbReference type="InterPro" id="IPR002937">
    <property type="entry name" value="Amino_oxidase"/>
</dbReference>
<dbReference type="GO" id="GO:0016491">
    <property type="term" value="F:oxidoreductase activity"/>
    <property type="evidence" value="ECO:0007669"/>
    <property type="project" value="InterPro"/>
</dbReference>
<keyword evidence="3" id="KW-1185">Reference proteome</keyword>
<evidence type="ECO:0000259" key="1">
    <source>
        <dbReference type="Pfam" id="PF01593"/>
    </source>
</evidence>
<evidence type="ECO:0000313" key="2">
    <source>
        <dbReference type="EMBL" id="KAA8492436.1"/>
    </source>
</evidence>
<organism evidence="2 3">
    <name type="scientific">Porphyridium purpureum</name>
    <name type="common">Red alga</name>
    <name type="synonym">Porphyridium cruentum</name>
    <dbReference type="NCBI Taxonomy" id="35688"/>
    <lineage>
        <taxon>Eukaryota</taxon>
        <taxon>Rhodophyta</taxon>
        <taxon>Bangiophyceae</taxon>
        <taxon>Porphyridiales</taxon>
        <taxon>Porphyridiaceae</taxon>
        <taxon>Porphyridium</taxon>
    </lineage>
</organism>
<dbReference type="PANTHER" id="PTHR46313:SF3">
    <property type="entry name" value="PROLYCOPENE ISOMERASE, CHLOROPLASTIC"/>
    <property type="match status" value="1"/>
</dbReference>